<accession>A0A836BX66</accession>
<dbReference type="AlphaFoldDB" id="A0A836BX66"/>
<comment type="caution">
    <text evidence="2">The sequence shown here is derived from an EMBL/GenBank/DDBJ whole genome shotgun (WGS) entry which is preliminary data.</text>
</comment>
<proteinExistence type="predicted"/>
<protein>
    <submittedName>
        <fullName evidence="2">Uncharacterized protein</fullName>
    </submittedName>
</protein>
<evidence type="ECO:0000256" key="1">
    <source>
        <dbReference type="SAM" id="MobiDB-lite"/>
    </source>
</evidence>
<evidence type="ECO:0000313" key="2">
    <source>
        <dbReference type="EMBL" id="KAG2492416.1"/>
    </source>
</evidence>
<organism evidence="2 3">
    <name type="scientific">Edaphochlamys debaryana</name>
    <dbReference type="NCBI Taxonomy" id="47281"/>
    <lineage>
        <taxon>Eukaryota</taxon>
        <taxon>Viridiplantae</taxon>
        <taxon>Chlorophyta</taxon>
        <taxon>core chlorophytes</taxon>
        <taxon>Chlorophyceae</taxon>
        <taxon>CS clade</taxon>
        <taxon>Chlamydomonadales</taxon>
        <taxon>Chlamydomonadales incertae sedis</taxon>
        <taxon>Edaphochlamys</taxon>
    </lineage>
</organism>
<feature type="region of interest" description="Disordered" evidence="1">
    <location>
        <begin position="112"/>
        <end position="143"/>
    </location>
</feature>
<keyword evidence="3" id="KW-1185">Reference proteome</keyword>
<sequence length="322" mass="34001">MDQGSACGAAFALQTEASASAPRRWYSVLAELQTPAEPSTSAEQSAESVSALLREALLCVRGDEQWSGSGIAELLCRALEMVEKGCVQSGIKTSLGLLDFHKMVEKYRQVVASRTKSSSTSSGKRQSSDEQDSDTSEDACGPLKRQRTLSGSLSMDCDDLPSPAEFAVPHLPAKKAPHVPAPNRTAGPTGAPPAPATATWVGNVWQSAANGRDVTYCRISVPLPVECAKELTELDGMEVAQLAPRKAVKLGRHRVAKVSIVEASAPQLAKLKSMAQNELVALAPLENHGLILVPYLDNAGGVRLVAFCLALHPTTTTTATTS</sequence>
<evidence type="ECO:0000313" key="3">
    <source>
        <dbReference type="Proteomes" id="UP000612055"/>
    </source>
</evidence>
<feature type="compositionally biased region" description="Low complexity" evidence="1">
    <location>
        <begin position="113"/>
        <end position="125"/>
    </location>
</feature>
<reference evidence="2" key="1">
    <citation type="journal article" date="2020" name="bioRxiv">
        <title>Comparative genomics of Chlamydomonas.</title>
        <authorList>
            <person name="Craig R.J."/>
            <person name="Hasan A.R."/>
            <person name="Ness R.W."/>
            <person name="Keightley P.D."/>
        </authorList>
    </citation>
    <scope>NUCLEOTIDE SEQUENCE</scope>
    <source>
        <strain evidence="2">CCAP 11/70</strain>
    </source>
</reference>
<name>A0A836BX66_9CHLO</name>
<dbReference type="EMBL" id="JAEHOE010000045">
    <property type="protein sequence ID" value="KAG2492416.1"/>
    <property type="molecule type" value="Genomic_DNA"/>
</dbReference>
<dbReference type="Proteomes" id="UP000612055">
    <property type="component" value="Unassembled WGS sequence"/>
</dbReference>
<dbReference type="OrthoDB" id="534468at2759"/>
<gene>
    <name evidence="2" type="ORF">HYH03_009359</name>
</gene>